<keyword evidence="11 16" id="KW-0915">Sodium</keyword>
<evidence type="ECO:0000256" key="5">
    <source>
        <dbReference type="ARBA" id="ARBA00022630"/>
    </source>
</evidence>
<dbReference type="EC" id="7.2.1.1" evidence="16"/>
<keyword evidence="12 16" id="KW-0406">Ion transport</keyword>
<keyword evidence="10 16" id="KW-0520">NAD</keyword>
<evidence type="ECO:0000313" key="19">
    <source>
        <dbReference type="Proteomes" id="UP000007519"/>
    </source>
</evidence>
<dbReference type="OrthoDB" id="9813828at2"/>
<keyword evidence="7 16" id="KW-0812">Transmembrane</keyword>
<evidence type="ECO:0000256" key="3">
    <source>
        <dbReference type="ARBA" id="ARBA00022519"/>
    </source>
</evidence>
<dbReference type="InterPro" id="IPR010204">
    <property type="entry name" value="NqrC"/>
</dbReference>
<comment type="similarity">
    <text evidence="16">Belongs to the NqrC family.</text>
</comment>
<evidence type="ECO:0000256" key="10">
    <source>
        <dbReference type="ARBA" id="ARBA00023027"/>
    </source>
</evidence>
<proteinExistence type="inferred from homology"/>
<dbReference type="InterPro" id="IPR007329">
    <property type="entry name" value="FMN-bd"/>
</dbReference>
<keyword evidence="19" id="KW-1185">Reference proteome</keyword>
<gene>
    <name evidence="16 18" type="primary">nqrC</name>
    <name evidence="18" type="ordered locus">SGRA_3047</name>
</gene>
<comment type="caution">
    <text evidence="16">Lacks conserved residue(s) required for the propagation of feature annotation.</text>
</comment>
<comment type="cofactor">
    <cofactor evidence="16">
        <name>FMN</name>
        <dbReference type="ChEBI" id="CHEBI:58210"/>
    </cofactor>
</comment>
<dbReference type="GO" id="GO:0006814">
    <property type="term" value="P:sodium ion transport"/>
    <property type="evidence" value="ECO:0007669"/>
    <property type="project" value="UniProtKB-UniRule"/>
</dbReference>
<dbReference type="HAMAP" id="MF_00427">
    <property type="entry name" value="NqrC"/>
    <property type="match status" value="1"/>
</dbReference>
<dbReference type="Proteomes" id="UP000007519">
    <property type="component" value="Chromosome"/>
</dbReference>
<keyword evidence="4 16" id="KW-0597">Phosphoprotein</keyword>
<evidence type="ECO:0000256" key="11">
    <source>
        <dbReference type="ARBA" id="ARBA00023053"/>
    </source>
</evidence>
<evidence type="ECO:0000256" key="2">
    <source>
        <dbReference type="ARBA" id="ARBA00022475"/>
    </source>
</evidence>
<dbReference type="NCBIfam" id="TIGR01938">
    <property type="entry name" value="nqrC"/>
    <property type="match status" value="1"/>
</dbReference>
<evidence type="ECO:0000256" key="1">
    <source>
        <dbReference type="ARBA" id="ARBA00022448"/>
    </source>
</evidence>
<comment type="subunit">
    <text evidence="16">Composed of six subunits; NqrA, NqrB, NqrC, NqrD, NqrE and NqrF.</text>
</comment>
<dbReference type="SMART" id="SM00900">
    <property type="entry name" value="FMN_bind"/>
    <property type="match status" value="1"/>
</dbReference>
<comment type="subcellular location">
    <subcellularLocation>
        <location evidence="16">Cell inner membrane</location>
        <topology evidence="16">Single-pass membrane protein</topology>
    </subcellularLocation>
</comment>
<evidence type="ECO:0000256" key="9">
    <source>
        <dbReference type="ARBA" id="ARBA00022989"/>
    </source>
</evidence>
<sequence>MQSNTQIYLYVLKLTGVIAIVLSLLFNSLNPMFLKNKETAKKKAILSCIPGQDMSADVQSVFDQKVKISILDANGNILFAQEKSAAESETEIKAALDKLNERGQGVKYSKLADIDLASEEKFAAENRVYPIYKYEGDEGKNYFVLAVRGNGLWDKIWGYVALEYADKWQVAGVNFDHKGETPGLGAEIKDNADFKAQFENKQIFNEAGDYVSVQVLKKNIKHPEYQVKAISGATVTCDGVSEMMQRGIGNYLPYIKGLQSADNKAIGQR</sequence>
<dbReference type="AlphaFoldDB" id="H6KZJ9"/>
<reference evidence="18 19" key="1">
    <citation type="journal article" date="2012" name="Stand. Genomic Sci.">
        <title>Complete genome sequencing and analysis of Saprospira grandis str. Lewin, a predatory marine bacterium.</title>
        <authorList>
            <person name="Saw J.H."/>
            <person name="Yuryev A."/>
            <person name="Kanbe M."/>
            <person name="Hou S."/>
            <person name="Young A.G."/>
            <person name="Aizawa S."/>
            <person name="Alam M."/>
        </authorList>
    </citation>
    <scope>NUCLEOTIDE SEQUENCE [LARGE SCALE GENOMIC DNA]</scope>
    <source>
        <strain evidence="18 19">Lewin</strain>
    </source>
</reference>
<keyword evidence="13 16" id="KW-0830">Ubiquinone</keyword>
<evidence type="ECO:0000256" key="15">
    <source>
        <dbReference type="ARBA" id="ARBA00023201"/>
    </source>
</evidence>
<evidence type="ECO:0000259" key="17">
    <source>
        <dbReference type="SMART" id="SM00900"/>
    </source>
</evidence>
<comment type="function">
    <text evidence="16">NQR complex catalyzes the reduction of ubiquinone-1 to ubiquinol by two successive reactions, coupled with the transport of Na(+) ions from the cytoplasm to the periplasm. NqrA to NqrE are probably involved in the second step, the conversion of ubisemiquinone to ubiquinol.</text>
</comment>
<dbReference type="KEGG" id="sgn:SGRA_3047"/>
<comment type="catalytic activity">
    <reaction evidence="16">
        <text>a ubiquinone + n Na(+)(in) + NADH + H(+) = a ubiquinol + n Na(+)(out) + NAD(+)</text>
        <dbReference type="Rhea" id="RHEA:47748"/>
        <dbReference type="Rhea" id="RHEA-COMP:9565"/>
        <dbReference type="Rhea" id="RHEA-COMP:9566"/>
        <dbReference type="ChEBI" id="CHEBI:15378"/>
        <dbReference type="ChEBI" id="CHEBI:16389"/>
        <dbReference type="ChEBI" id="CHEBI:17976"/>
        <dbReference type="ChEBI" id="CHEBI:29101"/>
        <dbReference type="ChEBI" id="CHEBI:57540"/>
        <dbReference type="ChEBI" id="CHEBI:57945"/>
        <dbReference type="EC" id="7.2.1.1"/>
    </reaction>
</comment>
<dbReference type="EMBL" id="CP002831">
    <property type="protein sequence ID" value="AFC25775.1"/>
    <property type="molecule type" value="Genomic_DNA"/>
</dbReference>
<keyword evidence="3 16" id="KW-0997">Cell inner membrane</keyword>
<dbReference type="eggNOG" id="COG2869">
    <property type="taxonomic scope" value="Bacteria"/>
</dbReference>
<dbReference type="PANTHER" id="PTHR37838">
    <property type="entry name" value="NA(+)-TRANSLOCATING NADH-QUINONE REDUCTASE SUBUNIT C"/>
    <property type="match status" value="1"/>
</dbReference>
<feature type="modified residue" description="FMN phosphoryl threonine" evidence="16">
    <location>
        <position position="234"/>
    </location>
</feature>
<dbReference type="HOGENOM" id="CLU_077882_0_0_10"/>
<keyword evidence="8 16" id="KW-1278">Translocase</keyword>
<evidence type="ECO:0000256" key="6">
    <source>
        <dbReference type="ARBA" id="ARBA00022643"/>
    </source>
</evidence>
<keyword evidence="15 16" id="KW-0739">Sodium transport</keyword>
<evidence type="ECO:0000256" key="13">
    <source>
        <dbReference type="ARBA" id="ARBA00023075"/>
    </source>
</evidence>
<dbReference type="GO" id="GO:0010181">
    <property type="term" value="F:FMN binding"/>
    <property type="evidence" value="ECO:0007669"/>
    <property type="project" value="UniProtKB-UniRule"/>
</dbReference>
<name>H6KZJ9_SAPGL</name>
<dbReference type="STRING" id="984262.SGRA_3047"/>
<keyword evidence="1 16" id="KW-0813">Transport</keyword>
<evidence type="ECO:0000256" key="4">
    <source>
        <dbReference type="ARBA" id="ARBA00022553"/>
    </source>
</evidence>
<dbReference type="Pfam" id="PF04205">
    <property type="entry name" value="FMN_bind"/>
    <property type="match status" value="1"/>
</dbReference>
<keyword evidence="5 16" id="KW-0285">Flavoprotein</keyword>
<dbReference type="PANTHER" id="PTHR37838:SF1">
    <property type="entry name" value="NA(+)-TRANSLOCATING NADH-QUINONE REDUCTASE SUBUNIT C"/>
    <property type="match status" value="1"/>
</dbReference>
<evidence type="ECO:0000256" key="8">
    <source>
        <dbReference type="ARBA" id="ARBA00022967"/>
    </source>
</evidence>
<accession>H6KZJ9</accession>
<dbReference type="RefSeq" id="WP_015693375.1">
    <property type="nucleotide sequence ID" value="NC_016940.1"/>
</dbReference>
<feature type="transmembrane region" description="Helical" evidence="16">
    <location>
        <begin position="7"/>
        <end position="26"/>
    </location>
</feature>
<evidence type="ECO:0000313" key="18">
    <source>
        <dbReference type="EMBL" id="AFC25775.1"/>
    </source>
</evidence>
<feature type="domain" description="FMN-binding" evidence="17">
    <location>
        <begin position="151"/>
        <end position="251"/>
    </location>
</feature>
<organism evidence="18 19">
    <name type="scientific">Saprospira grandis (strain Lewin)</name>
    <dbReference type="NCBI Taxonomy" id="984262"/>
    <lineage>
        <taxon>Bacteria</taxon>
        <taxon>Pseudomonadati</taxon>
        <taxon>Bacteroidota</taxon>
        <taxon>Saprospiria</taxon>
        <taxon>Saprospirales</taxon>
        <taxon>Saprospiraceae</taxon>
        <taxon>Saprospira</taxon>
    </lineage>
</organism>
<keyword evidence="14 16" id="KW-0472">Membrane</keyword>
<evidence type="ECO:0000256" key="12">
    <source>
        <dbReference type="ARBA" id="ARBA00023065"/>
    </source>
</evidence>
<keyword evidence="2 16" id="KW-1003">Cell membrane</keyword>
<keyword evidence="18" id="KW-0560">Oxidoreductase</keyword>
<dbReference type="GO" id="GO:0005886">
    <property type="term" value="C:plasma membrane"/>
    <property type="evidence" value="ECO:0007669"/>
    <property type="project" value="UniProtKB-SubCell"/>
</dbReference>
<evidence type="ECO:0000256" key="16">
    <source>
        <dbReference type="HAMAP-Rule" id="MF_00427"/>
    </source>
</evidence>
<protein>
    <recommendedName>
        <fullName evidence="16">Na(+)-translocating NADH-quinone reductase subunit C</fullName>
        <shortName evidence="16">Na(+)-NQR subunit C</shortName>
        <shortName evidence="16">Na(+)-translocating NQR subunit C</shortName>
        <ecNumber evidence="16">7.2.1.1</ecNumber>
    </recommendedName>
    <alternativeName>
        <fullName evidence="16">NQR complex subunit C</fullName>
    </alternativeName>
    <alternativeName>
        <fullName evidence="16">NQR-1 subunit C</fullName>
    </alternativeName>
</protein>
<keyword evidence="9 16" id="KW-1133">Transmembrane helix</keyword>
<evidence type="ECO:0000256" key="14">
    <source>
        <dbReference type="ARBA" id="ARBA00023136"/>
    </source>
</evidence>
<keyword evidence="6 16" id="KW-0288">FMN</keyword>
<dbReference type="GO" id="GO:0016655">
    <property type="term" value="F:oxidoreductase activity, acting on NAD(P)H, quinone or similar compound as acceptor"/>
    <property type="evidence" value="ECO:0007669"/>
    <property type="project" value="UniProtKB-UniRule"/>
</dbReference>
<evidence type="ECO:0000256" key="7">
    <source>
        <dbReference type="ARBA" id="ARBA00022692"/>
    </source>
</evidence>